<dbReference type="EMBL" id="QSJI01000005">
    <property type="protein sequence ID" value="RHD55348.1"/>
    <property type="molecule type" value="Genomic_DNA"/>
</dbReference>
<gene>
    <name evidence="1" type="ORF">DW787_06540</name>
</gene>
<accession>A0A414FVR3</accession>
<comment type="caution">
    <text evidence="1">The sequence shown here is derived from an EMBL/GenBank/DDBJ whole genome shotgun (WGS) entry which is preliminary data.</text>
</comment>
<organism evidence="1 2">
    <name type="scientific">Collinsella intestinalis</name>
    <dbReference type="NCBI Taxonomy" id="147207"/>
    <lineage>
        <taxon>Bacteria</taxon>
        <taxon>Bacillati</taxon>
        <taxon>Actinomycetota</taxon>
        <taxon>Coriobacteriia</taxon>
        <taxon>Coriobacteriales</taxon>
        <taxon>Coriobacteriaceae</taxon>
        <taxon>Collinsella</taxon>
    </lineage>
</organism>
<dbReference type="RefSeq" id="WP_118272148.1">
    <property type="nucleotide sequence ID" value="NZ_CACRTN010000017.1"/>
</dbReference>
<sequence length="203" mass="22441">MKKLKFKTIVSVFLSAVVFWSLAVPMMSYATPADFSGNQGFLLAEDIEELEQKVAPGPDYEEGDLIAFKVIDVPLETFDTVGQTPSLRADCTEKPTCQVVLHKIATSNGKCQIDFRCTLASMMTCVRIKGVSGSYTCKDTSNGDSYRQSFNEDQIVPSGGFTAYVDGEHEFNASHRIWVSWQFTAQVYNYAYGNPGYSGTESL</sequence>
<evidence type="ECO:0000313" key="2">
    <source>
        <dbReference type="Proteomes" id="UP000286050"/>
    </source>
</evidence>
<dbReference type="AlphaFoldDB" id="A0A414FVR3"/>
<evidence type="ECO:0000313" key="1">
    <source>
        <dbReference type="EMBL" id="RHD55348.1"/>
    </source>
</evidence>
<protein>
    <submittedName>
        <fullName evidence="1">Uncharacterized protein</fullName>
    </submittedName>
</protein>
<reference evidence="1 2" key="1">
    <citation type="submission" date="2018-08" db="EMBL/GenBank/DDBJ databases">
        <title>A genome reference for cultivated species of the human gut microbiota.</title>
        <authorList>
            <person name="Zou Y."/>
            <person name="Xue W."/>
            <person name="Luo G."/>
        </authorList>
    </citation>
    <scope>NUCLEOTIDE SEQUENCE [LARGE SCALE GENOMIC DNA]</scope>
    <source>
        <strain evidence="1 2">AM30-5LB</strain>
    </source>
</reference>
<dbReference type="Proteomes" id="UP000286050">
    <property type="component" value="Unassembled WGS sequence"/>
</dbReference>
<name>A0A414FVR3_9ACTN</name>
<proteinExistence type="predicted"/>